<name>A0ABD0STM7_LOXSC</name>
<evidence type="ECO:0008006" key="4">
    <source>
        <dbReference type="Google" id="ProtNLM"/>
    </source>
</evidence>
<evidence type="ECO:0000256" key="1">
    <source>
        <dbReference type="SAM" id="MobiDB-lite"/>
    </source>
</evidence>
<dbReference type="AlphaFoldDB" id="A0ABD0STM7"/>
<dbReference type="EMBL" id="JBEDNZ010000015">
    <property type="protein sequence ID" value="KAL0829113.1"/>
    <property type="molecule type" value="Genomic_DNA"/>
</dbReference>
<evidence type="ECO:0000313" key="3">
    <source>
        <dbReference type="Proteomes" id="UP001549921"/>
    </source>
</evidence>
<reference evidence="2 3" key="1">
    <citation type="submission" date="2024-06" db="EMBL/GenBank/DDBJ databases">
        <title>A chromosome-level genome assembly of beet webworm, Loxostege sticticalis.</title>
        <authorList>
            <person name="Zhang Y."/>
        </authorList>
    </citation>
    <scope>NUCLEOTIDE SEQUENCE [LARGE SCALE GENOMIC DNA]</scope>
    <source>
        <strain evidence="2">AQ028</strain>
        <tissue evidence="2">Male pupae</tissue>
    </source>
</reference>
<proteinExistence type="predicted"/>
<feature type="region of interest" description="Disordered" evidence="1">
    <location>
        <begin position="1"/>
        <end position="45"/>
    </location>
</feature>
<evidence type="ECO:0000313" key="2">
    <source>
        <dbReference type="EMBL" id="KAL0829113.1"/>
    </source>
</evidence>
<accession>A0ABD0STM7</accession>
<protein>
    <recommendedName>
        <fullName evidence="4">Nucleic-acid-binding protein from mobile element jockey</fullName>
    </recommendedName>
</protein>
<comment type="caution">
    <text evidence="2">The sequence shown here is derived from an EMBL/GenBank/DDBJ whole genome shotgun (WGS) entry which is preliminary data.</text>
</comment>
<organism evidence="2 3">
    <name type="scientific">Loxostege sticticalis</name>
    <name type="common">Beet webworm moth</name>
    <dbReference type="NCBI Taxonomy" id="481309"/>
    <lineage>
        <taxon>Eukaryota</taxon>
        <taxon>Metazoa</taxon>
        <taxon>Ecdysozoa</taxon>
        <taxon>Arthropoda</taxon>
        <taxon>Hexapoda</taxon>
        <taxon>Insecta</taxon>
        <taxon>Pterygota</taxon>
        <taxon>Neoptera</taxon>
        <taxon>Endopterygota</taxon>
        <taxon>Lepidoptera</taxon>
        <taxon>Glossata</taxon>
        <taxon>Ditrysia</taxon>
        <taxon>Pyraloidea</taxon>
        <taxon>Crambidae</taxon>
        <taxon>Pyraustinae</taxon>
        <taxon>Loxostege</taxon>
    </lineage>
</organism>
<gene>
    <name evidence="2" type="ORF">ABMA28_003967</name>
</gene>
<sequence length="357" mass="40036">MSSESGGTEPGRNKKRKSDTPVADFSDEDEETKHAPYLKKNHIRSYPENSPGNVFPVFIQSTKDTIKFGNKDPIYINNIFSRYIKGIKEIKRINALRYAVIFDNAKNANSLLKNSTFLLSHDIKAFIPAATSECVGVLKYIPTDLSCKHLFDKLISSQEILAVRRFTKRSPEGIIPLQTVSVTFSGNVLPEHVNYGLCIVPVEAYIKPVVQCYKCMAFGHTTKFCKRNIVCSICSQPHSYKECTNVNKPHCVNCKGEHIAVSRTCPVKQQKINENKSKIMNKTTLGSFFPTLNKSFAKAAESKDLNNKNMLTDVINNELIIKAIVDTLLSLCNKENSLPINSSTIKEMFLKKICKDG</sequence>
<dbReference type="Proteomes" id="UP001549921">
    <property type="component" value="Unassembled WGS sequence"/>
</dbReference>